<dbReference type="InterPro" id="IPR013658">
    <property type="entry name" value="SGL"/>
</dbReference>
<dbReference type="Pfam" id="PF08450">
    <property type="entry name" value="SGL"/>
    <property type="match status" value="1"/>
</dbReference>
<protein>
    <submittedName>
        <fullName evidence="4">SMP-30/gluconolactonase/LRE family protein</fullName>
    </submittedName>
</protein>
<dbReference type="PROSITE" id="PS51125">
    <property type="entry name" value="NHL"/>
    <property type="match status" value="1"/>
</dbReference>
<reference evidence="4 5" key="1">
    <citation type="submission" date="2021-06" db="EMBL/GenBank/DDBJ databases">
        <title>Gemonas diversity in paddy soil.</title>
        <authorList>
            <person name="Liu G."/>
        </authorList>
    </citation>
    <scope>NUCLEOTIDE SEQUENCE [LARGE SCALE GENOMIC DNA]</scope>
    <source>
        <strain evidence="4 5">RG2</strain>
    </source>
</reference>
<dbReference type="Proteomes" id="UP000683559">
    <property type="component" value="Chromosome"/>
</dbReference>
<evidence type="ECO:0000259" key="3">
    <source>
        <dbReference type="Pfam" id="PF08450"/>
    </source>
</evidence>
<dbReference type="PANTHER" id="PTHR24104">
    <property type="entry name" value="E3 UBIQUITIN-PROTEIN LIGASE NHLRC1-RELATED"/>
    <property type="match status" value="1"/>
</dbReference>
<dbReference type="InterPro" id="IPR001258">
    <property type="entry name" value="NHL_repeat"/>
</dbReference>
<evidence type="ECO:0000256" key="2">
    <source>
        <dbReference type="PROSITE-ProRule" id="PRU00504"/>
    </source>
</evidence>
<dbReference type="InterPro" id="IPR050952">
    <property type="entry name" value="TRIM-NHL_E3_ligases"/>
</dbReference>
<evidence type="ECO:0000256" key="1">
    <source>
        <dbReference type="ARBA" id="ARBA00022737"/>
    </source>
</evidence>
<keyword evidence="1" id="KW-0677">Repeat</keyword>
<sequence>MRIHGCGRGSTWRQRLLWAGVGGAMMLLLAACATPVVPLLQRGDAAGPQWPEPPMRAKIRWVKSIETPQDAGIARSAWRHAVEFFTGAAADNIVKPHGVYFDEAGRLFVADAGVGVVHLFDTRNGAYKRITGPSGLPFRSPIGLAQDDAGGLFISDSAADTVYRYDLASGDVTPFCREMARPTGIAYNRVNKLLYVAETGYGRVVALDRNAGQKLTIHTSKSGEGLFNKPIDLAVDRAGRVYVNDPLNYKINVFTPDGRLQQRFGEMGDAPGQMDKPKGIAVDAEGRIFVCDSLLDTVQLFDASGVYMFSFGANGTGAGDFWMPSGIHIASNWVFVSDTYNNRVQVFQILSNEDSVDDEPASQPTSKR</sequence>
<dbReference type="RefSeq" id="WP_217287488.1">
    <property type="nucleotide sequence ID" value="NZ_CP077683.1"/>
</dbReference>
<organism evidence="4 5">
    <name type="scientific">Geomonas subterranea</name>
    <dbReference type="NCBI Taxonomy" id="2847989"/>
    <lineage>
        <taxon>Bacteria</taxon>
        <taxon>Pseudomonadati</taxon>
        <taxon>Thermodesulfobacteriota</taxon>
        <taxon>Desulfuromonadia</taxon>
        <taxon>Geobacterales</taxon>
        <taxon>Geobacteraceae</taxon>
        <taxon>Geomonas</taxon>
    </lineage>
</organism>
<evidence type="ECO:0000313" key="5">
    <source>
        <dbReference type="Proteomes" id="UP000683559"/>
    </source>
</evidence>
<accession>A0ABX8LKM6</accession>
<dbReference type="PROSITE" id="PS51257">
    <property type="entry name" value="PROKAR_LIPOPROTEIN"/>
    <property type="match status" value="1"/>
</dbReference>
<feature type="domain" description="SMP-30/Gluconolactonase/LRE-like region" evidence="3">
    <location>
        <begin position="160"/>
        <end position="263"/>
    </location>
</feature>
<proteinExistence type="predicted"/>
<evidence type="ECO:0000313" key="4">
    <source>
        <dbReference type="EMBL" id="QXE90894.1"/>
    </source>
</evidence>
<name>A0ABX8LKM6_9BACT</name>
<dbReference type="EMBL" id="CP077683">
    <property type="protein sequence ID" value="QXE90894.1"/>
    <property type="molecule type" value="Genomic_DNA"/>
</dbReference>
<keyword evidence="5" id="KW-1185">Reference proteome</keyword>
<dbReference type="PANTHER" id="PTHR24104:SF25">
    <property type="entry name" value="PROTEIN LIN-41"/>
    <property type="match status" value="1"/>
</dbReference>
<gene>
    <name evidence="4" type="ORF">KP001_21385</name>
</gene>
<feature type="repeat" description="NHL" evidence="2">
    <location>
        <begin position="261"/>
        <end position="304"/>
    </location>
</feature>